<dbReference type="Gene3D" id="2.60.40.3710">
    <property type="match status" value="1"/>
</dbReference>
<dbReference type="Pfam" id="PF00207">
    <property type="entry name" value="A2M"/>
    <property type="match status" value="1"/>
</dbReference>
<comment type="caution">
    <text evidence="6">The sequence shown here is derived from an EMBL/GenBank/DDBJ whole genome shotgun (WGS) entry which is preliminary data.</text>
</comment>
<dbReference type="InterPro" id="IPR008930">
    <property type="entry name" value="Terpenoid_cyclase/PrenylTrfase"/>
</dbReference>
<evidence type="ECO:0008006" key="8">
    <source>
        <dbReference type="Google" id="ProtNLM"/>
    </source>
</evidence>
<evidence type="ECO:0000256" key="2">
    <source>
        <dbReference type="ARBA" id="ARBA00022729"/>
    </source>
</evidence>
<keyword evidence="3" id="KW-1133">Transmembrane helix</keyword>
<evidence type="ECO:0000256" key="3">
    <source>
        <dbReference type="SAM" id="Phobius"/>
    </source>
</evidence>
<dbReference type="InterPro" id="IPR041203">
    <property type="entry name" value="Bact_A2M_MG5"/>
</dbReference>
<dbReference type="SMART" id="SM01359">
    <property type="entry name" value="A2M_N_2"/>
    <property type="match status" value="1"/>
</dbReference>
<dbReference type="InterPro" id="IPR041462">
    <property type="entry name" value="Bact_A2M_MG6"/>
</dbReference>
<keyword evidence="3" id="KW-0472">Membrane</keyword>
<dbReference type="Proteomes" id="UP000466586">
    <property type="component" value="Unassembled WGS sequence"/>
</dbReference>
<evidence type="ECO:0000313" key="7">
    <source>
        <dbReference type="Proteomes" id="UP000466586"/>
    </source>
</evidence>
<dbReference type="SMART" id="SM01360">
    <property type="entry name" value="A2M"/>
    <property type="match status" value="1"/>
</dbReference>
<feature type="transmembrane region" description="Helical" evidence="3">
    <location>
        <begin position="12"/>
        <end position="32"/>
    </location>
</feature>
<dbReference type="InterPro" id="IPR011625">
    <property type="entry name" value="A2M_N_BRD"/>
</dbReference>
<dbReference type="InterPro" id="IPR051802">
    <property type="entry name" value="YfhM-like"/>
</dbReference>
<dbReference type="CDD" id="cd02891">
    <property type="entry name" value="A2M_like"/>
    <property type="match status" value="1"/>
</dbReference>
<dbReference type="SMART" id="SM01419">
    <property type="entry name" value="Thiol-ester_cl"/>
    <property type="match status" value="1"/>
</dbReference>
<dbReference type="EMBL" id="WVHT01000002">
    <property type="protein sequence ID" value="MXV50454.1"/>
    <property type="molecule type" value="Genomic_DNA"/>
</dbReference>
<dbReference type="RefSeq" id="WP_160843627.1">
    <property type="nucleotide sequence ID" value="NZ_WVHT01000002.1"/>
</dbReference>
<dbReference type="Pfam" id="PF11974">
    <property type="entry name" value="bMG3"/>
    <property type="match status" value="1"/>
</dbReference>
<name>A0A7K1Y7A9_9SPHI</name>
<proteinExistence type="inferred from homology"/>
<protein>
    <recommendedName>
        <fullName evidence="8">Alpha-2-macroglobulin</fullName>
    </recommendedName>
</protein>
<dbReference type="Pfam" id="PF07703">
    <property type="entry name" value="A2M_BRD"/>
    <property type="match status" value="1"/>
</dbReference>
<dbReference type="Gene3D" id="1.50.10.20">
    <property type="match status" value="1"/>
</dbReference>
<evidence type="ECO:0000313" key="6">
    <source>
        <dbReference type="EMBL" id="MXV50454.1"/>
    </source>
</evidence>
<dbReference type="Pfam" id="PF17972">
    <property type="entry name" value="bMG5"/>
    <property type="match status" value="1"/>
</dbReference>
<dbReference type="Pfam" id="PF17962">
    <property type="entry name" value="bMG6"/>
    <property type="match status" value="1"/>
</dbReference>
<dbReference type="Gene3D" id="2.60.40.1930">
    <property type="match status" value="1"/>
</dbReference>
<comment type="similarity">
    <text evidence="1">Belongs to the protease inhibitor I39 (alpha-2-macroglobulin) family. Bacterial alpha-2-macroglobulin subfamily.</text>
</comment>
<dbReference type="InterPro" id="IPR001599">
    <property type="entry name" value="Macroglobln_a2"/>
</dbReference>
<dbReference type="InterPro" id="IPR021868">
    <property type="entry name" value="Alpha_2_Macroglob_MG3"/>
</dbReference>
<dbReference type="InterPro" id="IPR041246">
    <property type="entry name" value="Bact_MG10"/>
</dbReference>
<dbReference type="Pfam" id="PF17973">
    <property type="entry name" value="bMG10"/>
    <property type="match status" value="1"/>
</dbReference>
<keyword evidence="3" id="KW-0812">Transmembrane</keyword>
<dbReference type="SUPFAM" id="SSF48239">
    <property type="entry name" value="Terpenoid cyclases/Protein prenyltransferases"/>
    <property type="match status" value="1"/>
</dbReference>
<dbReference type="GO" id="GO:0004866">
    <property type="term" value="F:endopeptidase inhibitor activity"/>
    <property type="evidence" value="ECO:0007669"/>
    <property type="project" value="InterPro"/>
</dbReference>
<organism evidence="6 7">
    <name type="scientific">Hufsiella arboris</name>
    <dbReference type="NCBI Taxonomy" id="2695275"/>
    <lineage>
        <taxon>Bacteria</taxon>
        <taxon>Pseudomonadati</taxon>
        <taxon>Bacteroidota</taxon>
        <taxon>Sphingobacteriia</taxon>
        <taxon>Sphingobacteriales</taxon>
        <taxon>Sphingobacteriaceae</taxon>
        <taxon>Hufsiella</taxon>
    </lineage>
</organism>
<reference evidence="6 7" key="1">
    <citation type="submission" date="2019-11" db="EMBL/GenBank/DDBJ databases">
        <title>Pedobacter sp. HMF7647 Genome sequencing and assembly.</title>
        <authorList>
            <person name="Kang H."/>
            <person name="Kim H."/>
            <person name="Joh K."/>
        </authorList>
    </citation>
    <scope>NUCLEOTIDE SEQUENCE [LARGE SCALE GENOMIC DNA]</scope>
    <source>
        <strain evidence="6 7">HMF7647</strain>
    </source>
</reference>
<accession>A0A7K1Y7A9</accession>
<feature type="domain" description="Alpha-2-macroglobulin bait region" evidence="4">
    <location>
        <begin position="994"/>
        <end position="1136"/>
    </location>
</feature>
<gene>
    <name evidence="6" type="ORF">GS399_05670</name>
</gene>
<dbReference type="Pfam" id="PF01835">
    <property type="entry name" value="MG2"/>
    <property type="match status" value="1"/>
</dbReference>
<sequence>MDTQLPGNKKTLYIVAAVAAFLCIGIGSYFLLKKPASEKIDPAFGKYIDSYTSGVISKRGTILIHLASEVSTLHNQGQAEDQDLFEFDPAVKGKSYWLDAKTIEFRPAQPLAPGTEYHTIFKLGKVTKVAADLDEFEFNFRIVKPSFEMEENGLKAAVTSSLDKMKFTGVIYTADYENDASIQKLITVTYQGKNLPVKWAHNSEQHTSAFTIENIVRGKSEQELQLKWDGAPINSDKNGESKIKVPAVGDFKVLTVKAIQDPEQYVLVQFSDPILVSQDLTGLISVSNQKDLRYTIDGSEIKIYAPDRLEGDYSVTVNEGIENIVAKKITATMAANVNFENQLPSVTIPGKGTILPNSGKLTFPFEAINLNAVDVTIIKIYENNIPQYLQANDANGGNDLRRVAKPVIQKTIRLDGDKSLNLKKKNRFSLDIDKFLRAEPGAIYRITIGFRKSYSIFACQDVSASGTQSDDDEDGNNYGEKIDEDDDFWTRYNNYYPAGYNWDEREDPCSDSYYTTERWASRNVLASNIGLITKRGNNGQVTVIATDILTTMPLQGVELQLLDYQQQVLQTATTNSDGLATIENIRKPFILIAKKGSERGYLKLDDGSSLPLSRFNVNGDVVQNGIKGFIYGERGVWRPGDSIYMSFILEDKENKLPEGHPISLEFYNPKGQLNNRIIQTKSLNGFYTFRLATNTTAPTGNWLAKVKVGGAVFQKSVKVETVMPNRLKINLDFGGKKELVKGTSANGTLSARWLFGASVQNLKAKVDVTLNPGKTTFKNFNGYVFDDPTSAFQAENKTIFDGRLNGNGSAAIQADISSTTAAPGILNANFTTKVFEPGGNFSINNFSIPYHVYNSYAGIKVPEGDRLSGRLLTDQNHVISIANVDTDGKLIGGNRQVQVELYKIQWRWWWDQEDQSLSNFTQNRYNQLLRKEVISLTNGTAKWNLKINYPDWGRYLVRVKDLQSGHTTGETLYIDWPGWAEREQQNNPTDASMLSFTANKEKYKVGEEVTLTIPSSKGGRGLVSIENGSKVLKTWWIETQQGQTSFKFNIEKEMAPNVYANVTLLQPHAQTANDLPIRMYGVIPLLVEDPQTTLKPVISIAGVLKPETQSSITVSESSGKAMTYTIALVDDGLLDLTRFKTPDPHGSFYAREALGVKTWDLFDQVIGAWGGDLERILSIGGDGDLNRNVNPAKANRFKPVVKFLGPFAIGKGEKKTHQFKLPQYVGSVRAMVIAGQDGAYGYAEKTVEVKQPLMLLATLPRVAGPGETFKLPITVFAMENRIKTVNLKIETNNMLTSSGTNQVLTFDKPGEKMAFADINVKDLIGVAKVKITATSGSDKTSYEVELDVRNPNPYITAVTGAELPAGKSWSATLTPIGTGGTNSSMLEISAIPPMNLTKRLNYLIQYPHGCVEQITSAAFPQLLLNQVTDLTEPQKANITRNVKAAINRLRGFQTTDGGLSYWPGEGNSDDWGTNYAGHFMLEAQARGYSLPAGFLDQWKKYQRNKAVSWIPNSANFYGGDLIQSYRLYLLALAKSPEIGAMNRLKEFQYLSSQAKWRLADAYKMIGQNEIAGSLVKGLTTAVKQYNQLGQTFGSDLRDQAMIMETLTDLGNRQEAGKLLQSIAAQLSQDQWYSTQTTAYSLIAIAKYCGVAKTGPKLTYTYALNGSKKSVSSGSFINRFPGGSTGNVSVVNQGSNRLYVRLIRQGQAPVGSDLQTTNDPSSLDINVVYKTQSGEVVDAAKLPQGKDFVAEVTIKNPGNRGYYEQMALTQIFSSGWEIINTRLNDQESAAASSSYTYRDIRDDRVLTYFNIRAGETLTFKVLLNASYLGRYYLPATNCSAMYDNSIQATTTGKWVEVVK</sequence>
<keyword evidence="7" id="KW-1185">Reference proteome</keyword>
<dbReference type="InterPro" id="IPR002890">
    <property type="entry name" value="MG2"/>
</dbReference>
<dbReference type="PANTHER" id="PTHR40094:SF1">
    <property type="entry name" value="UBIQUITIN DOMAIN-CONTAINING PROTEIN"/>
    <property type="match status" value="1"/>
</dbReference>
<evidence type="ECO:0000259" key="4">
    <source>
        <dbReference type="SMART" id="SM01359"/>
    </source>
</evidence>
<feature type="domain" description="Alpha-2-macroglobulin" evidence="5">
    <location>
        <begin position="1200"/>
        <end position="1289"/>
    </location>
</feature>
<keyword evidence="2" id="KW-0732">Signal</keyword>
<dbReference type="PANTHER" id="PTHR40094">
    <property type="entry name" value="ALPHA-2-MACROGLOBULIN HOMOLOG"/>
    <property type="match status" value="1"/>
</dbReference>
<evidence type="ECO:0000259" key="5">
    <source>
        <dbReference type="SMART" id="SM01360"/>
    </source>
</evidence>
<dbReference type="InterPro" id="IPR047565">
    <property type="entry name" value="Alpha-macroglob_thiol-ester_cl"/>
</dbReference>
<evidence type="ECO:0000256" key="1">
    <source>
        <dbReference type="ARBA" id="ARBA00010556"/>
    </source>
</evidence>